<keyword evidence="1" id="KW-0812">Transmembrane</keyword>
<feature type="transmembrane region" description="Helical" evidence="1">
    <location>
        <begin position="42"/>
        <end position="66"/>
    </location>
</feature>
<evidence type="ECO:0000259" key="3">
    <source>
        <dbReference type="PROSITE" id="PS50883"/>
    </source>
</evidence>
<dbReference type="PANTHER" id="PTHR44757">
    <property type="entry name" value="DIGUANYLATE CYCLASE DGCP"/>
    <property type="match status" value="1"/>
</dbReference>
<dbReference type="SUPFAM" id="SSF55785">
    <property type="entry name" value="PYP-like sensor domain (PAS domain)"/>
    <property type="match status" value="1"/>
</dbReference>
<evidence type="ECO:0000256" key="1">
    <source>
        <dbReference type="PROSITE-ProRule" id="PRU00244"/>
    </source>
</evidence>
<dbReference type="EMBL" id="JADZSC010000002">
    <property type="protein sequence ID" value="MBH0230703.1"/>
    <property type="molecule type" value="Genomic_DNA"/>
</dbReference>
<keyword evidence="1" id="KW-0472">Membrane</keyword>
<dbReference type="PROSITE" id="PS50112">
    <property type="entry name" value="PAS"/>
    <property type="match status" value="1"/>
</dbReference>
<dbReference type="FunFam" id="3.30.70.270:FF:000001">
    <property type="entry name" value="Diguanylate cyclase domain protein"/>
    <property type="match status" value="1"/>
</dbReference>
<dbReference type="GO" id="GO:0016020">
    <property type="term" value="C:membrane"/>
    <property type="evidence" value="ECO:0007669"/>
    <property type="project" value="UniProtKB-UniRule"/>
</dbReference>
<name>A0A931HWD8_9BACI</name>
<dbReference type="AlphaFoldDB" id="A0A931HWD8"/>
<dbReference type="Gene3D" id="3.20.20.450">
    <property type="entry name" value="EAL domain"/>
    <property type="match status" value="1"/>
</dbReference>
<dbReference type="InterPro" id="IPR029787">
    <property type="entry name" value="Nucleotide_cyclase"/>
</dbReference>
<dbReference type="InterPro" id="IPR043128">
    <property type="entry name" value="Rev_trsase/Diguanyl_cyclase"/>
</dbReference>
<dbReference type="InterPro" id="IPR000160">
    <property type="entry name" value="GGDEF_dom"/>
</dbReference>
<feature type="domain" description="GGDEF" evidence="4">
    <location>
        <begin position="412"/>
        <end position="544"/>
    </location>
</feature>
<feature type="domain" description="EAL" evidence="3">
    <location>
        <begin position="553"/>
        <end position="806"/>
    </location>
</feature>
<dbReference type="InterPro" id="IPR000014">
    <property type="entry name" value="PAS"/>
</dbReference>
<gene>
    <name evidence="6" type="ORF">H0267_10795</name>
</gene>
<dbReference type="Gene3D" id="3.30.70.270">
    <property type="match status" value="1"/>
</dbReference>
<dbReference type="Pfam" id="PF13426">
    <property type="entry name" value="PAS_9"/>
    <property type="match status" value="1"/>
</dbReference>
<dbReference type="InterPro" id="IPR001633">
    <property type="entry name" value="EAL_dom"/>
</dbReference>
<dbReference type="PANTHER" id="PTHR44757:SF2">
    <property type="entry name" value="BIOFILM ARCHITECTURE MAINTENANCE PROTEIN MBAA"/>
    <property type="match status" value="1"/>
</dbReference>
<sequence length="813" mass="91398">MEMSLAHNTALLLLSLSLGILTSYVSLFFAKRAIFMGQFERVAWLIGRAIGFSGVVWLIHFLVMIVYGMKMAITDRPIILFTSVGASALFSFSAFYLMSSKKNFKGQTIISTALLTSSIYVINFFCEKSVNLPALYTLFPEVAIPLFFLTTGTIYIALRIFFIYTKEKDKRKFGWMTALMIGLTIFSFNVIRTGTVNFDMNGTPFPVTGVIAINENSLIFLLFLGLFTMMSLMVSILSFEKKLDHTKGKSKFANQMYQSIIHAANDGVFTVNHEGKILSWNQSAERIFGYKESEIIHSQINKIINSTMEEICLIRQKSKQKASGDFSSAGTIELVGKHAVNGEFPIEVSISTIESEEGYVYTAIIRDITEREMNKQKIEALVYTDPLTELPNRRLIQEHLASLIEGTEARDRQISVMFIDLDKFKHVNDIHGHRVGDKLLIEIASRVRACLKDEGMIGRLGGDEFLVILPNTTPFESKSIAKKIIDAINLPVEIEGAELFVSCSVGISLFPEDGSTAGELMKHADTAMYKSKQSGGTQSCFYTNEMEQKISRKVLLESGLRRALERNEMKVYYQPQVDRDGKGIIGVEALLRWTHPELGNVSPSEFIPIAEETKLIIPIGEWVLEQTCLQLKEWKDRGIVINRVAVNISTIQFHNTNFVQMVRRKIHSHKLPPSSFELEITESVIQDSFTAIPIMKEIKAIGCNLSLDDFGTGYSSLRYLKDFPLDTLKIDKSFIQTVLFSEKDQAIVDTIINMAAQLGLKVIAEGVETEDQLEYLKKNVNIGYQGYLFSPPMDAGNITTSMIFTEVKGSQRF</sequence>
<accession>A0A931HWD8</accession>
<dbReference type="SMART" id="SM00052">
    <property type="entry name" value="EAL"/>
    <property type="match status" value="1"/>
</dbReference>
<protein>
    <submittedName>
        <fullName evidence="6">EAL domain-containing protein</fullName>
    </submittedName>
</protein>
<dbReference type="Pfam" id="PF00563">
    <property type="entry name" value="EAL"/>
    <property type="match status" value="1"/>
</dbReference>
<dbReference type="PROSITE" id="PS50883">
    <property type="entry name" value="EAL"/>
    <property type="match status" value="1"/>
</dbReference>
<dbReference type="PROSITE" id="PS50924">
    <property type="entry name" value="MHYT"/>
    <property type="match status" value="1"/>
</dbReference>
<dbReference type="SMART" id="SM00091">
    <property type="entry name" value="PAS"/>
    <property type="match status" value="1"/>
</dbReference>
<dbReference type="InterPro" id="IPR052155">
    <property type="entry name" value="Biofilm_reg_signaling"/>
</dbReference>
<feature type="transmembrane region" description="Helical" evidence="1">
    <location>
        <begin position="173"/>
        <end position="191"/>
    </location>
</feature>
<keyword evidence="7" id="KW-1185">Reference proteome</keyword>
<dbReference type="NCBIfam" id="TIGR00229">
    <property type="entry name" value="sensory_box"/>
    <property type="match status" value="1"/>
</dbReference>
<feature type="domain" description="MHYT" evidence="5">
    <location>
        <begin position="7"/>
        <end position="199"/>
    </location>
</feature>
<evidence type="ECO:0000259" key="2">
    <source>
        <dbReference type="PROSITE" id="PS50112"/>
    </source>
</evidence>
<reference evidence="6 7" key="1">
    <citation type="journal article" date="2005" name="Int. J. Syst. Evol. Microbiol.">
        <title>Halobacillus yeomjeoni sp. nov., isolated from a marine solar saltern in Korea.</title>
        <authorList>
            <person name="Yoon J.H."/>
            <person name="Kang S.J."/>
            <person name="Lee C.H."/>
            <person name="Oh H.W."/>
            <person name="Oh T.K."/>
        </authorList>
    </citation>
    <scope>NUCLEOTIDE SEQUENCE [LARGE SCALE GENOMIC DNA]</scope>
    <source>
        <strain evidence="6 7">KCTC 3957</strain>
    </source>
</reference>
<organism evidence="6 7">
    <name type="scientific">Halobacillus yeomjeoni</name>
    <dbReference type="NCBI Taxonomy" id="311194"/>
    <lineage>
        <taxon>Bacteria</taxon>
        <taxon>Bacillati</taxon>
        <taxon>Bacillota</taxon>
        <taxon>Bacilli</taxon>
        <taxon>Bacillales</taxon>
        <taxon>Bacillaceae</taxon>
        <taxon>Halobacillus</taxon>
    </lineage>
</organism>
<dbReference type="PROSITE" id="PS50887">
    <property type="entry name" value="GGDEF"/>
    <property type="match status" value="1"/>
</dbReference>
<feature type="transmembrane region" description="Helical" evidence="1">
    <location>
        <begin position="12"/>
        <end position="30"/>
    </location>
</feature>
<evidence type="ECO:0000259" key="4">
    <source>
        <dbReference type="PROSITE" id="PS50887"/>
    </source>
</evidence>
<dbReference type="CDD" id="cd01949">
    <property type="entry name" value="GGDEF"/>
    <property type="match status" value="1"/>
</dbReference>
<dbReference type="SUPFAM" id="SSF141868">
    <property type="entry name" value="EAL domain-like"/>
    <property type="match status" value="1"/>
</dbReference>
<dbReference type="Gene3D" id="3.30.450.20">
    <property type="entry name" value="PAS domain"/>
    <property type="match status" value="1"/>
</dbReference>
<evidence type="ECO:0000313" key="6">
    <source>
        <dbReference type="EMBL" id="MBH0230703.1"/>
    </source>
</evidence>
<dbReference type="SMART" id="SM00267">
    <property type="entry name" value="GGDEF"/>
    <property type="match status" value="1"/>
</dbReference>
<dbReference type="NCBIfam" id="TIGR00254">
    <property type="entry name" value="GGDEF"/>
    <property type="match status" value="1"/>
</dbReference>
<comment type="caution">
    <text evidence="6">The sequence shown here is derived from an EMBL/GenBank/DDBJ whole genome shotgun (WGS) entry which is preliminary data.</text>
</comment>
<dbReference type="CDD" id="cd00130">
    <property type="entry name" value="PAS"/>
    <property type="match status" value="1"/>
</dbReference>
<evidence type="ECO:0000313" key="7">
    <source>
        <dbReference type="Proteomes" id="UP000614490"/>
    </source>
</evidence>
<dbReference type="InterPro" id="IPR005330">
    <property type="entry name" value="MHYT_dom"/>
</dbReference>
<dbReference type="Pfam" id="PF00990">
    <property type="entry name" value="GGDEF"/>
    <property type="match status" value="1"/>
</dbReference>
<dbReference type="Proteomes" id="UP000614490">
    <property type="component" value="Unassembled WGS sequence"/>
</dbReference>
<keyword evidence="1" id="KW-1133">Transmembrane helix</keyword>
<dbReference type="CDD" id="cd01948">
    <property type="entry name" value="EAL"/>
    <property type="match status" value="1"/>
</dbReference>
<dbReference type="SUPFAM" id="SSF55073">
    <property type="entry name" value="Nucleotide cyclase"/>
    <property type="match status" value="1"/>
</dbReference>
<feature type="transmembrane region" description="Helical" evidence="1">
    <location>
        <begin position="142"/>
        <end position="161"/>
    </location>
</feature>
<proteinExistence type="predicted"/>
<evidence type="ECO:0000259" key="5">
    <source>
        <dbReference type="PROSITE" id="PS50924"/>
    </source>
</evidence>
<feature type="transmembrane region" description="Helical" evidence="1">
    <location>
        <begin position="78"/>
        <end position="97"/>
    </location>
</feature>
<feature type="domain" description="PAS" evidence="2">
    <location>
        <begin position="253"/>
        <end position="296"/>
    </location>
</feature>
<dbReference type="InterPro" id="IPR035919">
    <property type="entry name" value="EAL_sf"/>
</dbReference>
<feature type="transmembrane region" description="Helical" evidence="1">
    <location>
        <begin position="109"/>
        <end position="130"/>
    </location>
</feature>
<dbReference type="InterPro" id="IPR035965">
    <property type="entry name" value="PAS-like_dom_sf"/>
</dbReference>
<feature type="transmembrane region" description="Helical" evidence="1">
    <location>
        <begin position="218"/>
        <end position="239"/>
    </location>
</feature>